<dbReference type="AlphaFoldDB" id="A0A0S6WAF3"/>
<evidence type="ECO:0000256" key="3">
    <source>
        <dbReference type="SAM" id="Coils"/>
    </source>
</evidence>
<dbReference type="HOGENOM" id="CLU_424336_0_0_0"/>
<dbReference type="GO" id="GO:0005886">
    <property type="term" value="C:plasma membrane"/>
    <property type="evidence" value="ECO:0007669"/>
    <property type="project" value="TreeGrafter"/>
</dbReference>
<keyword evidence="4" id="KW-0472">Membrane</keyword>
<evidence type="ECO:0000256" key="1">
    <source>
        <dbReference type="ARBA" id="ARBA00022500"/>
    </source>
</evidence>
<dbReference type="PANTHER" id="PTHR43531:SF11">
    <property type="entry name" value="METHYL-ACCEPTING CHEMOTAXIS PROTEIN 3"/>
    <property type="match status" value="1"/>
</dbReference>
<dbReference type="EMBL" id="DF820463">
    <property type="protein sequence ID" value="GAK55075.1"/>
    <property type="molecule type" value="Genomic_DNA"/>
</dbReference>
<keyword evidence="6" id="KW-0418">Kinase</keyword>
<dbReference type="PROSITE" id="PS50885">
    <property type="entry name" value="HAMP"/>
    <property type="match status" value="1"/>
</dbReference>
<gene>
    <name evidence="6" type="ORF">U27_01906</name>
</gene>
<dbReference type="InterPro" id="IPR051310">
    <property type="entry name" value="MCP_chemotaxis"/>
</dbReference>
<dbReference type="GO" id="GO:0004888">
    <property type="term" value="F:transmembrane signaling receptor activity"/>
    <property type="evidence" value="ECO:0007669"/>
    <property type="project" value="TreeGrafter"/>
</dbReference>
<dbReference type="SUPFAM" id="SSF158472">
    <property type="entry name" value="HAMP domain-like"/>
    <property type="match status" value="1"/>
</dbReference>
<dbReference type="InterPro" id="IPR003018">
    <property type="entry name" value="GAF"/>
</dbReference>
<keyword evidence="6" id="KW-0808">Transferase</keyword>
<evidence type="ECO:0000256" key="4">
    <source>
        <dbReference type="SAM" id="Phobius"/>
    </source>
</evidence>
<feature type="transmembrane region" description="Helical" evidence="4">
    <location>
        <begin position="321"/>
        <end position="339"/>
    </location>
</feature>
<dbReference type="PANTHER" id="PTHR43531">
    <property type="entry name" value="PROTEIN ICFG"/>
    <property type="match status" value="1"/>
</dbReference>
<dbReference type="CDD" id="cd06225">
    <property type="entry name" value="HAMP"/>
    <property type="match status" value="1"/>
</dbReference>
<evidence type="ECO:0000256" key="2">
    <source>
        <dbReference type="ARBA" id="ARBA00029447"/>
    </source>
</evidence>
<dbReference type="eggNOG" id="COG2203">
    <property type="taxonomic scope" value="Bacteria"/>
</dbReference>
<feature type="domain" description="HAMP" evidence="5">
    <location>
        <begin position="341"/>
        <end position="393"/>
    </location>
</feature>
<dbReference type="InterPro" id="IPR007891">
    <property type="entry name" value="CHASE3"/>
</dbReference>
<dbReference type="Gene3D" id="6.10.340.10">
    <property type="match status" value="1"/>
</dbReference>
<dbReference type="Proteomes" id="UP000030661">
    <property type="component" value="Unassembled WGS sequence"/>
</dbReference>
<dbReference type="Gene3D" id="3.30.450.40">
    <property type="match status" value="1"/>
</dbReference>
<dbReference type="Pfam" id="PF01590">
    <property type="entry name" value="GAF"/>
    <property type="match status" value="1"/>
</dbReference>
<dbReference type="GO" id="GO:0016301">
    <property type="term" value="F:kinase activity"/>
    <property type="evidence" value="ECO:0007669"/>
    <property type="project" value="UniProtKB-KW"/>
</dbReference>
<evidence type="ECO:0000259" key="5">
    <source>
        <dbReference type="PROSITE" id="PS50885"/>
    </source>
</evidence>
<dbReference type="STRING" id="1499967.U27_01906"/>
<dbReference type="SUPFAM" id="SSF55781">
    <property type="entry name" value="GAF domain-like"/>
    <property type="match status" value="1"/>
</dbReference>
<accession>A0A0S6WAF3</accession>
<dbReference type="eggNOG" id="COG0840">
    <property type="taxonomic scope" value="Bacteria"/>
</dbReference>
<comment type="similarity">
    <text evidence="2">Belongs to the methyl-accepting chemotaxis (MCP) protein family.</text>
</comment>
<keyword evidence="1" id="KW-0145">Chemotaxis</keyword>
<reference evidence="6" key="1">
    <citation type="journal article" date="2015" name="PeerJ">
        <title>First genomic representation of candidate bacterial phylum KSB3 points to enhanced environmental sensing as a trigger of wastewater bulking.</title>
        <authorList>
            <person name="Sekiguchi Y."/>
            <person name="Ohashi A."/>
            <person name="Parks D.H."/>
            <person name="Yamauchi T."/>
            <person name="Tyson G.W."/>
            <person name="Hugenholtz P."/>
        </authorList>
    </citation>
    <scope>NUCLEOTIDE SEQUENCE [LARGE SCALE GENOMIC DNA]</scope>
</reference>
<dbReference type="Pfam" id="PF00672">
    <property type="entry name" value="HAMP"/>
    <property type="match status" value="1"/>
</dbReference>
<dbReference type="SMART" id="SM00065">
    <property type="entry name" value="GAF"/>
    <property type="match status" value="1"/>
</dbReference>
<dbReference type="InterPro" id="IPR029016">
    <property type="entry name" value="GAF-like_dom_sf"/>
</dbReference>
<dbReference type="GO" id="GO:0006935">
    <property type="term" value="P:chemotaxis"/>
    <property type="evidence" value="ECO:0007669"/>
    <property type="project" value="UniProtKB-KW"/>
</dbReference>
<proteinExistence type="inferred from homology"/>
<sequence>MMKTQFFSIGRKLTFGFGVLVVLTFLSAGISYFGSNRATLKINQTDDVRVPTALAASRAQANLLRMLGDVRGYLALGDQQYRRSYHQSVQAFTANLAELHQLSPNLNPENQRQLRELRNVYEQWIALPEKLFALRDDQLDREPAYKLLATEGVRLAGGVLIAINEMIEMQGQREPSKENLERLQDMARFQGNFAAMLSALRGYVTTRNRIYRGEFEVNLTDNQNAWNRLKAKSATLNPNQKELLEKISKNRDTFLMLPPLIFNTLESERWREDLYLFSNEAVPLANAMQEILAKMTEDQQTLLTQELSEGRQDLVTANQRILAGGIIALGLGIAMSFIFRGNIAGPIRRLTTIAEKIRKGDLEAQAKIESHDEIGILAETFNNMTGQLRTTLLQVRKEKRRADDLLEVVIPIGVQLSSEKDFNRLLETMLVEAKTFCNADAGTLYLLTEDRHLQFVIVRNDSKNVALGGTTGNEVLYAPLPLPTEEDEKSSHCYVATEVAITGISSNIADYKRQSEIILDYSVHSLLTMPLKNTLGHVKGVLQLINAQDSETKEIIPFDQNLQQMMESFSSLAVAALEAYIREQSLKQEIKQLRIEIDEAKREKQVKEITETETFQSLQAKAAELRRRRQIKRRQTEAISEDAQS</sequence>
<keyword evidence="3" id="KW-0175">Coiled coil</keyword>
<dbReference type="SMART" id="SM00304">
    <property type="entry name" value="HAMP"/>
    <property type="match status" value="1"/>
</dbReference>
<evidence type="ECO:0000313" key="7">
    <source>
        <dbReference type="Proteomes" id="UP000030661"/>
    </source>
</evidence>
<keyword evidence="7" id="KW-1185">Reference proteome</keyword>
<dbReference type="GO" id="GO:0007165">
    <property type="term" value="P:signal transduction"/>
    <property type="evidence" value="ECO:0007669"/>
    <property type="project" value="InterPro"/>
</dbReference>
<feature type="coiled-coil region" evidence="3">
    <location>
        <begin position="583"/>
        <end position="635"/>
    </location>
</feature>
<evidence type="ECO:0000313" key="6">
    <source>
        <dbReference type="EMBL" id="GAK55075.1"/>
    </source>
</evidence>
<keyword evidence="4" id="KW-0812">Transmembrane</keyword>
<keyword evidence="4" id="KW-1133">Transmembrane helix</keyword>
<dbReference type="Pfam" id="PF05227">
    <property type="entry name" value="CHASE3"/>
    <property type="match status" value="1"/>
</dbReference>
<dbReference type="InterPro" id="IPR003660">
    <property type="entry name" value="HAMP_dom"/>
</dbReference>
<protein>
    <submittedName>
        <fullName evidence="6">Two-component sensor histidine kinase</fullName>
    </submittedName>
</protein>
<name>A0A0S6WAF3_VECG1</name>
<organism evidence="6">
    <name type="scientific">Vecturithrix granuli</name>
    <dbReference type="NCBI Taxonomy" id="1499967"/>
    <lineage>
        <taxon>Bacteria</taxon>
        <taxon>Candidatus Moduliflexota</taxon>
        <taxon>Candidatus Vecturitrichia</taxon>
        <taxon>Candidatus Vecturitrichales</taxon>
        <taxon>Candidatus Vecturitrichaceae</taxon>
        <taxon>Candidatus Vecturithrix</taxon>
    </lineage>
</organism>